<gene>
    <name evidence="1" type="ORF">BTT61001_00500</name>
</gene>
<name>A0A1C3ZZQ9_BACTU</name>
<dbReference type="AlphaFoldDB" id="A0A1C3ZZQ9"/>
<sequence length="74" mass="8825">MPDGKYIEIAGSGHYPNQTLLFDLFKIMGCTPVWYGKIKCEYYMDIKKKGVRPYLNKDISTEDFLDYYWLKEEL</sequence>
<evidence type="ECO:0000313" key="2">
    <source>
        <dbReference type="Proteomes" id="UP000195991"/>
    </source>
</evidence>
<dbReference type="RefSeq" id="WP_087983514.1">
    <property type="nucleotide sequence ID" value="NZ_FMBI01000020.1"/>
</dbReference>
<protein>
    <submittedName>
        <fullName evidence="1">Uncharacterized protein</fullName>
    </submittedName>
</protein>
<reference evidence="1 2" key="1">
    <citation type="submission" date="2016-08" db="EMBL/GenBank/DDBJ databases">
        <authorList>
            <person name="Seilhamer J.J."/>
        </authorList>
    </citation>
    <scope>NUCLEOTIDE SEQUENCE [LARGE SCALE GENOMIC DNA]</scope>
    <source>
        <strain evidence="1 2">IEBC_T61001</strain>
    </source>
</reference>
<dbReference type="EMBL" id="FMBI01000020">
    <property type="protein sequence ID" value="SCB87772.1"/>
    <property type="molecule type" value="Genomic_DNA"/>
</dbReference>
<organism evidence="1 2">
    <name type="scientific">Bacillus thuringiensis</name>
    <dbReference type="NCBI Taxonomy" id="1428"/>
    <lineage>
        <taxon>Bacteria</taxon>
        <taxon>Bacillati</taxon>
        <taxon>Bacillota</taxon>
        <taxon>Bacilli</taxon>
        <taxon>Bacillales</taxon>
        <taxon>Bacillaceae</taxon>
        <taxon>Bacillus</taxon>
        <taxon>Bacillus cereus group</taxon>
    </lineage>
</organism>
<accession>A0A1C3ZZQ9</accession>
<evidence type="ECO:0000313" key="1">
    <source>
        <dbReference type="EMBL" id="SCB87772.1"/>
    </source>
</evidence>
<proteinExistence type="predicted"/>
<dbReference type="Proteomes" id="UP000195991">
    <property type="component" value="Unassembled WGS sequence"/>
</dbReference>